<proteinExistence type="predicted"/>
<dbReference type="EMBL" id="SFBH01000046">
    <property type="protein sequence ID" value="TRU38166.1"/>
    <property type="molecule type" value="Genomic_DNA"/>
</dbReference>
<evidence type="ECO:0000313" key="1">
    <source>
        <dbReference type="EMBL" id="TRU38166.1"/>
    </source>
</evidence>
<accession>A0A552EUN3</accession>
<sequence>MKTSSMSLVLAGISSSLVLVGGVNPVRAAVLIGNLPQNNDNGGAFLASPTNVKALAFTLPAGNNYSLDNAILRLDSYATGETPLVQIRNDGGSNPGSTVLASFTNPTAQGAGIFNYTFTPTSPFTFAAGTKYWLYVTSTSGQFGWNASSPSITPTGIATSSGARVSTNSGGSFSNSTILNSFQINATEITGPVASTPEPSAIAALSLFGLILLGVKSPRNEE</sequence>
<organism evidence="1 2">
    <name type="scientific">Microcystis aeruginosa Ma_MB_F_20061100_S20D</name>
    <dbReference type="NCBI Taxonomy" id="2486253"/>
    <lineage>
        <taxon>Bacteria</taxon>
        <taxon>Bacillati</taxon>
        <taxon>Cyanobacteriota</taxon>
        <taxon>Cyanophyceae</taxon>
        <taxon>Oscillatoriophycideae</taxon>
        <taxon>Chroococcales</taxon>
        <taxon>Microcystaceae</taxon>
        <taxon>Microcystis</taxon>
    </lineage>
</organism>
<gene>
    <name evidence="1" type="ORF">EWV78_05765</name>
</gene>
<dbReference type="AlphaFoldDB" id="A0A552EUN3"/>
<evidence type="ECO:0000313" key="2">
    <source>
        <dbReference type="Proteomes" id="UP000315113"/>
    </source>
</evidence>
<reference evidence="1 2" key="1">
    <citation type="submission" date="2019-01" db="EMBL/GenBank/DDBJ databases">
        <title>Coherence of Microcystis species and biogeography revealed through population genomics.</title>
        <authorList>
            <person name="Perez-Carrascal O.M."/>
            <person name="Terrat Y."/>
            <person name="Giani A."/>
            <person name="Fortin N."/>
            <person name="Tromas N."/>
            <person name="Shapiro B.J."/>
        </authorList>
    </citation>
    <scope>NUCLEOTIDE SEQUENCE [LARGE SCALE GENOMIC DNA]</scope>
    <source>
        <strain evidence="1">Ma_MB_F_20061100_S20D</strain>
    </source>
</reference>
<name>A0A552EUN3_MICAE</name>
<dbReference type="NCBIfam" id="NF041539">
    <property type="entry name" value="choice_anch_R"/>
    <property type="match status" value="1"/>
</dbReference>
<evidence type="ECO:0008006" key="3">
    <source>
        <dbReference type="Google" id="ProtNLM"/>
    </source>
</evidence>
<protein>
    <recommendedName>
        <fullName evidence="3">PEP-CTERM sorting domain-containing protein</fullName>
    </recommendedName>
</protein>
<dbReference type="Proteomes" id="UP000315113">
    <property type="component" value="Unassembled WGS sequence"/>
</dbReference>
<comment type="caution">
    <text evidence="1">The sequence shown here is derived from an EMBL/GenBank/DDBJ whole genome shotgun (WGS) entry which is preliminary data.</text>
</comment>